<keyword evidence="2" id="KW-0677">Repeat</keyword>
<sequence length="389" mass="43514">MTKSNSSFISRVIVNENLSKKLTDRKPEGVFCFANINRAFQWLDLSAWQKQDYLTKILFTRAHCLCHDINPVTKSLGHIDVIMGFSTGEIIWWEPVSQRYTRLNKNGIINGTPVSEIRWIPGSDNLFLAGHMDGSLVVYDKEKEDAPFVPEEELATNGVANGDTDATDSGESSAPKNVNPNTRIHIYKSVHSKNQKVNPDGSLRIIDYLKEDVCWSPDGKYVLTGGQDDLISIWSVIDHAIIARCQGHQSWVTSVAFDPWRCDDKNYRFGSVGEDRRLCLWDFNVGMLSRPKAASVRQRGSISSRFPGSTSLQRLETGNTTTSGRLRSNSALSTADIGDDEEGIVHPVEPRSHTAMLPPVMSKVIHPSPMCWLEFTEDYIMTSCKSGML</sequence>
<evidence type="ECO:0000256" key="4">
    <source>
        <dbReference type="ARBA" id="ARBA00038107"/>
    </source>
</evidence>
<dbReference type="PROSITE" id="PS50082">
    <property type="entry name" value="WD_REPEATS_2"/>
    <property type="match status" value="1"/>
</dbReference>
<dbReference type="GO" id="GO:0005634">
    <property type="term" value="C:nucleus"/>
    <property type="evidence" value="ECO:0007669"/>
    <property type="project" value="TreeGrafter"/>
</dbReference>
<feature type="compositionally biased region" description="Polar residues" evidence="7">
    <location>
        <begin position="167"/>
        <end position="178"/>
    </location>
</feature>
<dbReference type="HOGENOM" id="CLU_016971_1_0_1"/>
<feature type="repeat" description="WD" evidence="6">
    <location>
        <begin position="213"/>
        <end position="236"/>
    </location>
</feature>
<dbReference type="AlphaFoldDB" id="C9SSV5"/>
<organism evidence="9">
    <name type="scientific">Verticillium alfalfae (strain VaMs.102 / ATCC MYA-4576 / FGSC 10136)</name>
    <name type="common">Verticillium wilt of alfalfa</name>
    <name type="synonym">Verticillium albo-atrum</name>
    <dbReference type="NCBI Taxonomy" id="526221"/>
    <lineage>
        <taxon>Eukaryota</taxon>
        <taxon>Fungi</taxon>
        <taxon>Dikarya</taxon>
        <taxon>Ascomycota</taxon>
        <taxon>Pezizomycotina</taxon>
        <taxon>Sordariomycetes</taxon>
        <taxon>Hypocreomycetidae</taxon>
        <taxon>Glomerellales</taxon>
        <taxon>Plectosphaerellaceae</taxon>
        <taxon>Verticillium</taxon>
    </lineage>
</organism>
<name>C9SSV5_VERA1</name>
<dbReference type="GO" id="GO:0032153">
    <property type="term" value="C:cell division site"/>
    <property type="evidence" value="ECO:0007669"/>
    <property type="project" value="TreeGrafter"/>
</dbReference>
<dbReference type="InterPro" id="IPR036322">
    <property type="entry name" value="WD40_repeat_dom_sf"/>
</dbReference>
<evidence type="ECO:0000313" key="8">
    <source>
        <dbReference type="EMBL" id="EEY21870.1"/>
    </source>
</evidence>
<dbReference type="Pfam" id="PF00400">
    <property type="entry name" value="WD40"/>
    <property type="match status" value="2"/>
</dbReference>
<evidence type="ECO:0000256" key="6">
    <source>
        <dbReference type="PROSITE-ProRule" id="PRU00221"/>
    </source>
</evidence>
<keyword evidence="9" id="KW-1185">Reference proteome</keyword>
<dbReference type="InterPro" id="IPR051362">
    <property type="entry name" value="WD_repeat_creC_regulators"/>
</dbReference>
<dbReference type="OrthoDB" id="3367at2759"/>
<dbReference type="GO" id="GO:0051286">
    <property type="term" value="C:cell tip"/>
    <property type="evidence" value="ECO:0007669"/>
    <property type="project" value="TreeGrafter"/>
</dbReference>
<dbReference type="SMART" id="SM00320">
    <property type="entry name" value="WD40"/>
    <property type="match status" value="3"/>
</dbReference>
<dbReference type="STRING" id="526221.C9SSV5"/>
<feature type="region of interest" description="Disordered" evidence="7">
    <location>
        <begin position="299"/>
        <end position="332"/>
    </location>
</feature>
<comment type="similarity">
    <text evidence="4">Belongs to the WD repeat creC family.</text>
</comment>
<evidence type="ECO:0000256" key="5">
    <source>
        <dbReference type="ARBA" id="ARBA00038682"/>
    </source>
</evidence>
<comment type="function">
    <text evidence="3">Component of the regulatory network controlling carbon source utilization through ubiquitination and deubiquitination involving creA, creB, creC, creD and acrB. Required to prevent the proteolysis of the CreB deubiquitinating enzyme in the absence of carbon catabolite repression. CreB deubiquitinating enzyme stabilized in a complex with the CreC leads to the expression of genes such as those in the proline and quinate pathways.</text>
</comment>
<dbReference type="KEGG" id="val:VDBG_07980"/>
<dbReference type="RefSeq" id="XP_003001721.1">
    <property type="nucleotide sequence ID" value="XM_003001675.1"/>
</dbReference>
<evidence type="ECO:0000256" key="7">
    <source>
        <dbReference type="SAM" id="MobiDB-lite"/>
    </source>
</evidence>
<feature type="region of interest" description="Disordered" evidence="7">
    <location>
        <begin position="151"/>
        <end position="178"/>
    </location>
</feature>
<evidence type="ECO:0000256" key="2">
    <source>
        <dbReference type="ARBA" id="ARBA00022737"/>
    </source>
</evidence>
<dbReference type="GO" id="GO:0045013">
    <property type="term" value="P:carbon catabolite repression of transcription"/>
    <property type="evidence" value="ECO:0007669"/>
    <property type="project" value="TreeGrafter"/>
</dbReference>
<comment type="subunit">
    <text evidence="5">Interacts with creB.</text>
</comment>
<protein>
    <submittedName>
        <fullName evidence="8">Catabolite repression protein creC</fullName>
    </submittedName>
</protein>
<proteinExistence type="inferred from homology"/>
<dbReference type="Proteomes" id="UP000008698">
    <property type="component" value="Unassembled WGS sequence"/>
</dbReference>
<dbReference type="eggNOG" id="KOG2394">
    <property type="taxonomic scope" value="Eukaryota"/>
</dbReference>
<dbReference type="InterPro" id="IPR015943">
    <property type="entry name" value="WD40/YVTN_repeat-like_dom_sf"/>
</dbReference>
<evidence type="ECO:0000256" key="3">
    <source>
        <dbReference type="ARBA" id="ARBA00037241"/>
    </source>
</evidence>
<keyword evidence="1 6" id="KW-0853">WD repeat</keyword>
<dbReference type="GeneID" id="9529778"/>
<dbReference type="EMBL" id="DS985224">
    <property type="protein sequence ID" value="EEY21870.1"/>
    <property type="molecule type" value="Genomic_DNA"/>
</dbReference>
<accession>C9SSV5</accession>
<dbReference type="PANTHER" id="PTHR14107">
    <property type="entry name" value="WD REPEAT PROTEIN"/>
    <property type="match status" value="1"/>
</dbReference>
<dbReference type="SUPFAM" id="SSF50978">
    <property type="entry name" value="WD40 repeat-like"/>
    <property type="match status" value="1"/>
</dbReference>
<dbReference type="PANTHER" id="PTHR14107:SF16">
    <property type="entry name" value="AT02583P"/>
    <property type="match status" value="1"/>
</dbReference>
<dbReference type="OMA" id="HIIARIE"/>
<evidence type="ECO:0000313" key="9">
    <source>
        <dbReference type="Proteomes" id="UP000008698"/>
    </source>
</evidence>
<evidence type="ECO:0000256" key="1">
    <source>
        <dbReference type="ARBA" id="ARBA00022574"/>
    </source>
</evidence>
<reference evidence="9" key="1">
    <citation type="journal article" date="2011" name="PLoS Pathog.">
        <title>Comparative genomics yields insights into niche adaptation of plant vascular wilt pathogens.</title>
        <authorList>
            <person name="Klosterman S.J."/>
            <person name="Subbarao K.V."/>
            <person name="Kang S."/>
            <person name="Veronese P."/>
            <person name="Gold S.E."/>
            <person name="Thomma B.P.H.J."/>
            <person name="Chen Z."/>
            <person name="Henrissat B."/>
            <person name="Lee Y.-H."/>
            <person name="Park J."/>
            <person name="Garcia-Pedrajas M.D."/>
            <person name="Barbara D.J."/>
            <person name="Anchieta A."/>
            <person name="de Jonge R."/>
            <person name="Santhanam P."/>
            <person name="Maruthachalam K."/>
            <person name="Atallah Z."/>
            <person name="Amyotte S.G."/>
            <person name="Paz Z."/>
            <person name="Inderbitzin P."/>
            <person name="Hayes R.J."/>
            <person name="Heiman D.I."/>
            <person name="Young S."/>
            <person name="Zeng Q."/>
            <person name="Engels R."/>
            <person name="Galagan J."/>
            <person name="Cuomo C.A."/>
            <person name="Dobinson K.F."/>
            <person name="Ma L.-J."/>
        </authorList>
    </citation>
    <scope>NUCLEOTIDE SEQUENCE [LARGE SCALE GENOMIC DNA]</scope>
    <source>
        <strain evidence="9">VaMs.102 / ATCC MYA-4576 / FGSC 10136</strain>
    </source>
</reference>
<dbReference type="Gene3D" id="2.130.10.10">
    <property type="entry name" value="YVTN repeat-like/Quinoprotein amine dehydrogenase"/>
    <property type="match status" value="1"/>
</dbReference>
<dbReference type="InterPro" id="IPR001680">
    <property type="entry name" value="WD40_rpt"/>
</dbReference>
<gene>
    <name evidence="8" type="ORF">VDBG_07980</name>
</gene>